<feature type="compositionally biased region" description="Low complexity" evidence="1">
    <location>
        <begin position="301"/>
        <end position="310"/>
    </location>
</feature>
<dbReference type="PANTHER" id="PTHR21727:SF0">
    <property type="entry name" value="MRNA (2'-O-METHYLADENOSINE-N(6)-)-METHYLTRANSFERASE"/>
    <property type="match status" value="1"/>
</dbReference>
<feature type="region of interest" description="Disordered" evidence="1">
    <location>
        <begin position="293"/>
        <end position="336"/>
    </location>
</feature>
<dbReference type="GO" id="GO:0099122">
    <property type="term" value="F:RNA polymerase II C-terminal domain binding"/>
    <property type="evidence" value="ECO:0007669"/>
    <property type="project" value="InterPro"/>
</dbReference>
<evidence type="ECO:0000259" key="2">
    <source>
        <dbReference type="PROSITE" id="PS50020"/>
    </source>
</evidence>
<reference evidence="3" key="1">
    <citation type="submission" date="2020-05" db="UniProtKB">
        <authorList>
            <consortium name="EnsemblMetazoa"/>
        </authorList>
    </citation>
    <scope>IDENTIFICATION</scope>
    <source>
        <strain evidence="3">Aabys</strain>
    </source>
</reference>
<feature type="domain" description="WW" evidence="2">
    <location>
        <begin position="242"/>
        <end position="276"/>
    </location>
</feature>
<dbReference type="InterPro" id="IPR039881">
    <property type="entry name" value="PCIF1-like"/>
</dbReference>
<dbReference type="FunFam" id="2.20.70.10:FF:000082">
    <property type="entry name" value="Phosphorylated CTD-interacting factor"/>
    <property type="match status" value="1"/>
</dbReference>
<gene>
    <name evidence="3" type="primary">101893193</name>
</gene>
<evidence type="ECO:0000313" key="3">
    <source>
        <dbReference type="EnsemblMetazoa" id="MDOA010610-PB"/>
    </source>
</evidence>
<proteinExistence type="predicted"/>
<protein>
    <recommendedName>
        <fullName evidence="2">WW domain-containing protein</fullName>
    </recommendedName>
</protein>
<dbReference type="InterPro" id="IPR036020">
    <property type="entry name" value="WW_dom_sf"/>
</dbReference>
<dbReference type="EnsemblMetazoa" id="MDOA010610-RB">
    <property type="protein sequence ID" value="MDOA010610-PB"/>
    <property type="gene ID" value="MDOA010610"/>
</dbReference>
<feature type="region of interest" description="Disordered" evidence="1">
    <location>
        <begin position="842"/>
        <end position="1010"/>
    </location>
</feature>
<evidence type="ECO:0000256" key="1">
    <source>
        <dbReference type="SAM" id="MobiDB-lite"/>
    </source>
</evidence>
<dbReference type="CDD" id="cd00201">
    <property type="entry name" value="WW"/>
    <property type="match status" value="1"/>
</dbReference>
<dbReference type="PROSITE" id="PS50020">
    <property type="entry name" value="WW_DOMAIN_2"/>
    <property type="match status" value="1"/>
</dbReference>
<dbReference type="Gene3D" id="2.20.70.10">
    <property type="match status" value="1"/>
</dbReference>
<dbReference type="KEGG" id="mde:101893193"/>
<sequence length="1075" mass="116285">MAANNNLHNLHSMHLHATPQQTTAGMSSSSMTPGVIGGGVGCLMPQSVIASTGTVSPMVTHMPNMTPAQNTISSNNQSAWDQLTASTHNTTIAATTTNLQHSLLGNAGGIIGSTAQSHMTTSTNITAPTAGVGIIGGTSNITPTTSTLTSLIQPETTNAAPANLNPGIGVNTNNITGVGNSNIMTSLITGANSPAGPSCSSPSTPIKSGPNPMEQIMAHTPQGGPPPMYTAGGGYGEELTAELVVQGWRKFWSKRENRPYYWNKITGESLWEMPGARPFDPLTDPLGISHGGQMPPHPHGHMQQQLPPGHHQQHHNLKRRPSDDMHMHGGHGHQQPPMKKFVLAGPWDLEVCTNAVIVERPPTLLPQPHPEIEALRAAYTMKLVKTYEDLCMRRENIKAPKDSFNRWLMERKVIDTGCDPLLPSNCIPEISPSMYREIMTDIPIKIVKPKFTGDARKQLSRYAEAAKNIIESRSAPAESKKVVKWNVEDTFQWLRRTVGASYEDFQDRLAHLRRQCEPHLTETVKGSVEALCAKIYHLSAEHARKIRERHLALLKEHGIPEPTPPPPPPHLKKVWCYPIQFAVPSPRMPAIEYVQDRDHMIIKYTPTTLNQPDAQYINLTHLQKLEQLYRYNCFDDKKFDLFIGRVWCLLKRYQTFLGNVLNSSQEAELTQASLPTPVFECLHRHFGVTFECFASPFNSYFRQYCSAFADTDAYFGSRGPFLDFKPVSGSFQVNPPHCEELIDAALQHVDKLLSESMEPLSFIIFLPEWKSIAKLEENIYKRRSMVVLGMAHEYRHGYQHIIPKTDVSVKCMQGTQVVWLQNSAGHARWGPNENRVEALREAFRPQRDRERERERQQKAENAANASSSSTTQPSTSSQGSSSNSSSSSASSSSGLGHSSSASTMSSGSSTPQHQQIYTTSNTTMGFSPSPHNTLSNSAATTPTCMASPSGASTSSGISSISSSYGGGAGMSPSHLSPHTPPSNYHASASPALSLQSDCSSPTSSTSLSPAPLMEHAATTSANVSITATAAATSVSGTSAAAAAAFASLVSGNSSSVAPGGAITTTAAQSVINSAV</sequence>
<dbReference type="RefSeq" id="XP_011291316.2">
    <property type="nucleotide sequence ID" value="XM_011293014.3"/>
</dbReference>
<dbReference type="eggNOG" id="ENOG502QVT7">
    <property type="taxonomic scope" value="Eukaryota"/>
</dbReference>
<feature type="compositionally biased region" description="Basic and acidic residues" evidence="1">
    <location>
        <begin position="842"/>
        <end position="858"/>
    </location>
</feature>
<feature type="compositionally biased region" description="Polar residues" evidence="1">
    <location>
        <begin position="911"/>
        <end position="946"/>
    </location>
</feature>
<dbReference type="Pfam" id="PF00397">
    <property type="entry name" value="WW"/>
    <property type="match status" value="1"/>
</dbReference>
<feature type="compositionally biased region" description="Low complexity" evidence="1">
    <location>
        <begin position="947"/>
        <end position="963"/>
    </location>
</feature>
<dbReference type="VEuPathDB" id="VectorBase:MDOMA2_021242"/>
<dbReference type="VEuPathDB" id="VectorBase:MDOA010610"/>
<dbReference type="AlphaFoldDB" id="A0A1I8N1N8"/>
<accession>A0A1I8N1N8</accession>
<dbReference type="Gene3D" id="1.20.1270.10">
    <property type="match status" value="1"/>
</dbReference>
<dbReference type="SMART" id="SM00456">
    <property type="entry name" value="WW"/>
    <property type="match status" value="1"/>
</dbReference>
<dbReference type="OrthoDB" id="193787at2759"/>
<dbReference type="InterPro" id="IPR022035">
    <property type="entry name" value="PCIF1_WW"/>
</dbReference>
<dbReference type="GO" id="GO:0005634">
    <property type="term" value="C:nucleus"/>
    <property type="evidence" value="ECO:0007669"/>
    <property type="project" value="TreeGrafter"/>
</dbReference>
<dbReference type="Pfam" id="PF12237">
    <property type="entry name" value="PCIF1_WW"/>
    <property type="match status" value="1"/>
</dbReference>
<organism evidence="3">
    <name type="scientific">Musca domestica</name>
    <name type="common">House fly</name>
    <dbReference type="NCBI Taxonomy" id="7370"/>
    <lineage>
        <taxon>Eukaryota</taxon>
        <taxon>Metazoa</taxon>
        <taxon>Ecdysozoa</taxon>
        <taxon>Arthropoda</taxon>
        <taxon>Hexapoda</taxon>
        <taxon>Insecta</taxon>
        <taxon>Pterygota</taxon>
        <taxon>Neoptera</taxon>
        <taxon>Endopterygota</taxon>
        <taxon>Diptera</taxon>
        <taxon>Brachycera</taxon>
        <taxon>Muscomorpha</taxon>
        <taxon>Muscoidea</taxon>
        <taxon>Muscidae</taxon>
        <taxon>Musca</taxon>
    </lineage>
</organism>
<feature type="compositionally biased region" description="Low complexity" evidence="1">
    <location>
        <begin position="992"/>
        <end position="1010"/>
    </location>
</feature>
<dbReference type="InterPro" id="IPR029048">
    <property type="entry name" value="HSP70_C_sf"/>
</dbReference>
<dbReference type="GO" id="GO:0016422">
    <property type="term" value="F:mRNA (2'-O-methyladenosine-N6-)-methyltransferase activity"/>
    <property type="evidence" value="ECO:0007669"/>
    <property type="project" value="InterPro"/>
</dbReference>
<dbReference type="PANTHER" id="PTHR21727">
    <property type="entry name" value="PHOSPHORYLATED CTD INTERACTING FACTOR 1"/>
    <property type="match status" value="1"/>
</dbReference>
<dbReference type="SUPFAM" id="SSF51045">
    <property type="entry name" value="WW domain"/>
    <property type="match status" value="1"/>
</dbReference>
<name>A0A1I8N1N8_MUSDO</name>
<feature type="compositionally biased region" description="Low complexity" evidence="1">
    <location>
        <begin position="862"/>
        <end position="910"/>
    </location>
</feature>
<dbReference type="InterPro" id="IPR001202">
    <property type="entry name" value="WW_dom"/>
</dbReference>